<name>A0A915HQS7_ROMCU</name>
<evidence type="ECO:0000313" key="1">
    <source>
        <dbReference type="Proteomes" id="UP000887565"/>
    </source>
</evidence>
<proteinExistence type="predicted"/>
<organism evidence="1 2">
    <name type="scientific">Romanomermis culicivorax</name>
    <name type="common">Nematode worm</name>
    <dbReference type="NCBI Taxonomy" id="13658"/>
    <lineage>
        <taxon>Eukaryota</taxon>
        <taxon>Metazoa</taxon>
        <taxon>Ecdysozoa</taxon>
        <taxon>Nematoda</taxon>
        <taxon>Enoplea</taxon>
        <taxon>Dorylaimia</taxon>
        <taxon>Mermithida</taxon>
        <taxon>Mermithoidea</taxon>
        <taxon>Mermithidae</taxon>
        <taxon>Romanomermis</taxon>
    </lineage>
</organism>
<keyword evidence="1" id="KW-1185">Reference proteome</keyword>
<dbReference type="AlphaFoldDB" id="A0A915HQS7"/>
<accession>A0A915HQS7</accession>
<dbReference type="Proteomes" id="UP000887565">
    <property type="component" value="Unplaced"/>
</dbReference>
<sequence>MRPIDIWAHCLKQEGQDYHIGQRVPLRIRSSFQQCGRGTIELWENWRALCTSWTAEAGGIKSRGWTKFICHVAPWMTNCSTAIISVPQVATLIISRTSRVTFAPRPFYSIVGTTDVKIESKFGFGIEFYFRKVGIS</sequence>
<protein>
    <submittedName>
        <fullName evidence="2">Uncharacterized protein</fullName>
    </submittedName>
</protein>
<evidence type="ECO:0000313" key="2">
    <source>
        <dbReference type="WBParaSite" id="nRc.2.0.1.t03810-RA"/>
    </source>
</evidence>
<reference evidence="2" key="1">
    <citation type="submission" date="2022-11" db="UniProtKB">
        <authorList>
            <consortium name="WormBaseParasite"/>
        </authorList>
    </citation>
    <scope>IDENTIFICATION</scope>
</reference>
<dbReference type="WBParaSite" id="nRc.2.0.1.t03810-RA">
    <property type="protein sequence ID" value="nRc.2.0.1.t03810-RA"/>
    <property type="gene ID" value="nRc.2.0.1.g03810"/>
</dbReference>